<dbReference type="InterPro" id="IPR012941">
    <property type="entry name" value="Phe_hydrox_C_dim_dom"/>
</dbReference>
<feature type="domain" description="FAD-binding" evidence="6">
    <location>
        <begin position="6"/>
        <end position="356"/>
    </location>
</feature>
<comment type="cofactor">
    <cofactor evidence="1">
        <name>FAD</name>
        <dbReference type="ChEBI" id="CHEBI:57692"/>
    </cofactor>
</comment>
<dbReference type="InterPro" id="IPR036188">
    <property type="entry name" value="FAD/NAD-bd_sf"/>
</dbReference>
<keyword evidence="5" id="KW-0560">Oxidoreductase</keyword>
<reference evidence="8 9" key="1">
    <citation type="submission" date="2024-01" db="EMBL/GenBank/DDBJ databases">
        <title>A draft genome for a cacao thread blight-causing isolate of Paramarasmius palmivorus.</title>
        <authorList>
            <person name="Baruah I.K."/>
            <person name="Bukari Y."/>
            <person name="Amoako-Attah I."/>
            <person name="Meinhardt L.W."/>
            <person name="Bailey B.A."/>
            <person name="Cohen S.P."/>
        </authorList>
    </citation>
    <scope>NUCLEOTIDE SEQUENCE [LARGE SCALE GENOMIC DNA]</scope>
    <source>
        <strain evidence="8 9">GH-12</strain>
    </source>
</reference>
<accession>A0AAW0CLC4</accession>
<dbReference type="AlphaFoldDB" id="A0AAW0CLC4"/>
<proteinExistence type="inferred from homology"/>
<dbReference type="Gene3D" id="3.40.30.120">
    <property type="match status" value="1"/>
</dbReference>
<protein>
    <recommendedName>
        <fullName evidence="10">FAD-binding domain-containing protein</fullName>
    </recommendedName>
</protein>
<name>A0AAW0CLC4_9AGAR</name>
<comment type="similarity">
    <text evidence="2">Belongs to the PheA/TfdB FAD monooxygenase family.</text>
</comment>
<evidence type="ECO:0000259" key="7">
    <source>
        <dbReference type="Pfam" id="PF07976"/>
    </source>
</evidence>
<evidence type="ECO:0000259" key="6">
    <source>
        <dbReference type="Pfam" id="PF01494"/>
    </source>
</evidence>
<sequence>MSTQPDVLIVGAGPSGLVLALLLCRNGLSVRIIDKSTEFKVGQRAAGIHARTLELYKLLGILSKVEKHLTKFPPMKIYIPGQDEPITRGPLVEELPMESQYLKINYKILLQEDHQDILREVLQKEYGCLIENAELESFTQDPEGVSVNLVKEGNKQETMRVNWLVGADGARSIVRKQLGLTFLGDSDATVSIVIGDIEIEEFGDFDENYWSMWGNQNEKLAGLSPYTMNGKKMAFFGLGGAKLDVEEVGKSRESFISAFYEITGKRGLVFGSFHTNPSIWRSNVRMANKFQEGRVFIVGDAGHVHSFTGGQGMNSGVQDSFNLAWKLALVQKGLSPRSLIDSYSTERVPLIAAMLELATGILKKDLTSKIPAFGQSKRGFEIRQLGITYRGTSPILVDERYPDTNIEEVDPYRSGLDGTVHAGDRAPEAPGLKRDGETTSIYEFFDVTSHTVVLFGKSIADVQGLLDVVAKYPRSLVKTLLVLPQASEVQAVTSSVLHRALVDAEGHAYKNYRVQPGDTVAIVVRPDGYIGAAAKGVMGLNRYFSLILV</sequence>
<dbReference type="GO" id="GO:0071949">
    <property type="term" value="F:FAD binding"/>
    <property type="evidence" value="ECO:0007669"/>
    <property type="project" value="InterPro"/>
</dbReference>
<dbReference type="SUPFAM" id="SSF52833">
    <property type="entry name" value="Thioredoxin-like"/>
    <property type="match status" value="1"/>
</dbReference>
<dbReference type="Proteomes" id="UP001383192">
    <property type="component" value="Unassembled WGS sequence"/>
</dbReference>
<dbReference type="PRINTS" id="PR00420">
    <property type="entry name" value="RNGMNOXGNASE"/>
</dbReference>
<evidence type="ECO:0008006" key="10">
    <source>
        <dbReference type="Google" id="ProtNLM"/>
    </source>
</evidence>
<keyword evidence="4" id="KW-0274">FAD</keyword>
<gene>
    <name evidence="8" type="ORF">VNI00_010525</name>
</gene>
<dbReference type="PANTHER" id="PTHR43004:SF19">
    <property type="entry name" value="BINDING MONOOXYGENASE, PUTATIVE (JCVI)-RELATED"/>
    <property type="match status" value="1"/>
</dbReference>
<dbReference type="InterPro" id="IPR036249">
    <property type="entry name" value="Thioredoxin-like_sf"/>
</dbReference>
<evidence type="ECO:0000256" key="4">
    <source>
        <dbReference type="ARBA" id="ARBA00022827"/>
    </source>
</evidence>
<dbReference type="GO" id="GO:0016709">
    <property type="term" value="F:oxidoreductase activity, acting on paired donors, with incorporation or reduction of molecular oxygen, NAD(P)H as one donor, and incorporation of one atom of oxygen"/>
    <property type="evidence" value="ECO:0007669"/>
    <property type="project" value="UniProtKB-ARBA"/>
</dbReference>
<comment type="caution">
    <text evidence="8">The sequence shown here is derived from an EMBL/GenBank/DDBJ whole genome shotgun (WGS) entry which is preliminary data.</text>
</comment>
<evidence type="ECO:0000313" key="8">
    <source>
        <dbReference type="EMBL" id="KAK7038891.1"/>
    </source>
</evidence>
<evidence type="ECO:0000256" key="3">
    <source>
        <dbReference type="ARBA" id="ARBA00022630"/>
    </source>
</evidence>
<evidence type="ECO:0000256" key="5">
    <source>
        <dbReference type="ARBA" id="ARBA00023002"/>
    </source>
</evidence>
<dbReference type="InterPro" id="IPR050641">
    <property type="entry name" value="RIFMO-like"/>
</dbReference>
<evidence type="ECO:0000256" key="2">
    <source>
        <dbReference type="ARBA" id="ARBA00007801"/>
    </source>
</evidence>
<dbReference type="InterPro" id="IPR002938">
    <property type="entry name" value="FAD-bd"/>
</dbReference>
<dbReference type="Gene3D" id="3.50.50.60">
    <property type="entry name" value="FAD/NAD(P)-binding domain"/>
    <property type="match status" value="1"/>
</dbReference>
<keyword evidence="9" id="KW-1185">Reference proteome</keyword>
<evidence type="ECO:0000256" key="1">
    <source>
        <dbReference type="ARBA" id="ARBA00001974"/>
    </source>
</evidence>
<dbReference type="Pfam" id="PF07976">
    <property type="entry name" value="Phe_hydrox_dim"/>
    <property type="match status" value="1"/>
</dbReference>
<dbReference type="SUPFAM" id="SSF51905">
    <property type="entry name" value="FAD/NAD(P)-binding domain"/>
    <property type="match status" value="1"/>
</dbReference>
<dbReference type="Pfam" id="PF01494">
    <property type="entry name" value="FAD_binding_3"/>
    <property type="match status" value="1"/>
</dbReference>
<organism evidence="8 9">
    <name type="scientific">Paramarasmius palmivorus</name>
    <dbReference type="NCBI Taxonomy" id="297713"/>
    <lineage>
        <taxon>Eukaryota</taxon>
        <taxon>Fungi</taxon>
        <taxon>Dikarya</taxon>
        <taxon>Basidiomycota</taxon>
        <taxon>Agaricomycotina</taxon>
        <taxon>Agaricomycetes</taxon>
        <taxon>Agaricomycetidae</taxon>
        <taxon>Agaricales</taxon>
        <taxon>Marasmiineae</taxon>
        <taxon>Marasmiaceae</taxon>
        <taxon>Paramarasmius</taxon>
    </lineage>
</organism>
<dbReference type="Gene3D" id="3.30.70.2450">
    <property type="match status" value="1"/>
</dbReference>
<dbReference type="EMBL" id="JAYKXP010000042">
    <property type="protein sequence ID" value="KAK7038891.1"/>
    <property type="molecule type" value="Genomic_DNA"/>
</dbReference>
<feature type="domain" description="Phenol hydroxylase-like C-terminal dimerisation" evidence="7">
    <location>
        <begin position="504"/>
        <end position="547"/>
    </location>
</feature>
<dbReference type="PANTHER" id="PTHR43004">
    <property type="entry name" value="TRK SYSTEM POTASSIUM UPTAKE PROTEIN"/>
    <property type="match status" value="1"/>
</dbReference>
<evidence type="ECO:0000313" key="9">
    <source>
        <dbReference type="Proteomes" id="UP001383192"/>
    </source>
</evidence>
<keyword evidence="3" id="KW-0285">Flavoprotein</keyword>